<comment type="caution">
    <text evidence="3">The sequence shown here is derived from an EMBL/GenBank/DDBJ whole genome shotgun (WGS) entry which is preliminary data.</text>
</comment>
<dbReference type="Gene3D" id="3.40.50.300">
    <property type="entry name" value="P-loop containing nucleotide triphosphate hydrolases"/>
    <property type="match status" value="1"/>
</dbReference>
<dbReference type="PANTHER" id="PTHR43566">
    <property type="entry name" value="CONSERVED PROTEIN"/>
    <property type="match status" value="1"/>
</dbReference>
<feature type="domain" description="AAA" evidence="1">
    <location>
        <begin position="18"/>
        <end position="142"/>
    </location>
</feature>
<dbReference type="Pfam" id="PF13635">
    <property type="entry name" value="DUF4143"/>
    <property type="match status" value="1"/>
</dbReference>
<dbReference type="AlphaFoldDB" id="A0A2M7EAF5"/>
<evidence type="ECO:0000259" key="2">
    <source>
        <dbReference type="Pfam" id="PF13635"/>
    </source>
</evidence>
<dbReference type="Proteomes" id="UP000228886">
    <property type="component" value="Unassembled WGS sequence"/>
</dbReference>
<dbReference type="Pfam" id="PF13173">
    <property type="entry name" value="AAA_14"/>
    <property type="match status" value="1"/>
</dbReference>
<accession>A0A2M7EAF5</accession>
<organism evidence="3 4">
    <name type="scientific">bacterium (Candidatus Ratteibacteria) CG01_land_8_20_14_3_00_40_19</name>
    <dbReference type="NCBI Taxonomy" id="2014290"/>
    <lineage>
        <taxon>Bacteria</taxon>
        <taxon>Candidatus Ratteibacteria</taxon>
    </lineage>
</organism>
<gene>
    <name evidence="3" type="ORF">COS11_00725</name>
</gene>
<sequence>MKRIQSTYLFDPEVNAGKMIFLSGPRQVGKTTLVKNRLREIRNEELYFNWDDPYVRRQYTKNPHFLKAHLSRTKNKFPLISFDEIHKHKNWKNILKGLYDLHGKEAQFIITGSARLDYFRQSGDSLVGRYFSYRLLPLGLTEASTNFDFVLNDDIILVQPDKHNFLRTVYKMTEKVFKEPFEKLMTYGGFPEPFLKAKKNFSNKWKRDYKSLLINEDLRDLTRIHDIKGIEQLLLLLPEKIASPLSINSLKDDLQVNHKTVANWLEALKKIYLVFSIMPWSKSISKAIKRENKFYFYDWTMVDDRGVRFENLVAVSLLRLVNRWNELGLGNFELGYIRNQQGQEVDFVLIKDRKPLALFEAKKSETNISKSGAYFSKMLNIPYYQLVSEQDIVEAYPENRYILSSWRFLGLLG</sequence>
<dbReference type="PANTHER" id="PTHR43566:SF1">
    <property type="entry name" value="AAA+ ATPASE DOMAIN-CONTAINING PROTEIN"/>
    <property type="match status" value="1"/>
</dbReference>
<dbReference type="InterPro" id="IPR025420">
    <property type="entry name" value="DUF4143"/>
</dbReference>
<evidence type="ECO:0000313" key="3">
    <source>
        <dbReference type="EMBL" id="PIV64713.1"/>
    </source>
</evidence>
<evidence type="ECO:0000259" key="1">
    <source>
        <dbReference type="Pfam" id="PF13173"/>
    </source>
</evidence>
<proteinExistence type="predicted"/>
<dbReference type="SUPFAM" id="SSF52540">
    <property type="entry name" value="P-loop containing nucleoside triphosphate hydrolases"/>
    <property type="match status" value="1"/>
</dbReference>
<dbReference type="InterPro" id="IPR041682">
    <property type="entry name" value="AAA_14"/>
</dbReference>
<name>A0A2M7EAF5_9BACT</name>
<dbReference type="EMBL" id="PETL01000041">
    <property type="protein sequence ID" value="PIV64713.1"/>
    <property type="molecule type" value="Genomic_DNA"/>
</dbReference>
<feature type="domain" description="DUF4143" evidence="2">
    <location>
        <begin position="216"/>
        <end position="363"/>
    </location>
</feature>
<protein>
    <submittedName>
        <fullName evidence="3">AAA family ATPase</fullName>
    </submittedName>
</protein>
<evidence type="ECO:0000313" key="4">
    <source>
        <dbReference type="Proteomes" id="UP000228886"/>
    </source>
</evidence>
<reference evidence="4" key="1">
    <citation type="submission" date="2017-09" db="EMBL/GenBank/DDBJ databases">
        <title>Depth-based differentiation of microbial function through sediment-hosted aquifers and enrichment of novel symbionts in the deep terrestrial subsurface.</title>
        <authorList>
            <person name="Probst A.J."/>
            <person name="Ladd B."/>
            <person name="Jarett J.K."/>
            <person name="Geller-Mcgrath D.E."/>
            <person name="Sieber C.M.K."/>
            <person name="Emerson J.B."/>
            <person name="Anantharaman K."/>
            <person name="Thomas B.C."/>
            <person name="Malmstrom R."/>
            <person name="Stieglmeier M."/>
            <person name="Klingl A."/>
            <person name="Woyke T."/>
            <person name="Ryan C.M."/>
            <person name="Banfield J.F."/>
        </authorList>
    </citation>
    <scope>NUCLEOTIDE SEQUENCE [LARGE SCALE GENOMIC DNA]</scope>
</reference>
<dbReference type="InterPro" id="IPR027417">
    <property type="entry name" value="P-loop_NTPase"/>
</dbReference>